<feature type="transmembrane region" description="Helical" evidence="2">
    <location>
        <begin position="483"/>
        <end position="505"/>
    </location>
</feature>
<accession>A0A0N0P2M1</accession>
<keyword evidence="4" id="KW-1185">Reference proteome</keyword>
<dbReference type="Proteomes" id="UP000038009">
    <property type="component" value="Unassembled WGS sequence"/>
</dbReference>
<dbReference type="VEuPathDB" id="TriTrypDB:Lsey_0437_0030"/>
<dbReference type="AlphaFoldDB" id="A0A0N0P2M1"/>
<evidence type="ECO:0000256" key="1">
    <source>
        <dbReference type="SAM" id="MobiDB-lite"/>
    </source>
</evidence>
<feature type="compositionally biased region" description="Polar residues" evidence="1">
    <location>
        <begin position="246"/>
        <end position="258"/>
    </location>
</feature>
<dbReference type="EMBL" id="LJSK01000437">
    <property type="protein sequence ID" value="KPI83109.1"/>
    <property type="molecule type" value="Genomic_DNA"/>
</dbReference>
<comment type="caution">
    <text evidence="3">The sequence shown here is derived from an EMBL/GenBank/DDBJ whole genome shotgun (WGS) entry which is preliminary data.</text>
</comment>
<keyword evidence="2" id="KW-0472">Membrane</keyword>
<keyword evidence="2" id="KW-1133">Transmembrane helix</keyword>
<evidence type="ECO:0000256" key="2">
    <source>
        <dbReference type="SAM" id="Phobius"/>
    </source>
</evidence>
<gene>
    <name evidence="3" type="ORF">ABL78_7867</name>
</gene>
<reference evidence="3 4" key="1">
    <citation type="journal article" date="2015" name="PLoS Pathog.">
        <title>Leptomonas seymouri: Adaptations to the Dixenous Life Cycle Analyzed by Genome Sequencing, Transcriptome Profiling and Co-infection with Leishmania donovani.</title>
        <authorList>
            <person name="Kraeva N."/>
            <person name="Butenko A."/>
            <person name="Hlavacova J."/>
            <person name="Kostygov A."/>
            <person name="Myskova J."/>
            <person name="Grybchuk D."/>
            <person name="Lestinova T."/>
            <person name="Votypka J."/>
            <person name="Volf P."/>
            <person name="Opperdoes F."/>
            <person name="Flegontov P."/>
            <person name="Lukes J."/>
            <person name="Yurchenko V."/>
        </authorList>
    </citation>
    <scope>NUCLEOTIDE SEQUENCE [LARGE SCALE GENOMIC DNA]</scope>
    <source>
        <strain evidence="3 4">ATCC 30220</strain>
    </source>
</reference>
<proteinExistence type="predicted"/>
<feature type="transmembrane region" description="Helical" evidence="2">
    <location>
        <begin position="442"/>
        <end position="463"/>
    </location>
</feature>
<keyword evidence="2" id="KW-0812">Transmembrane</keyword>
<feature type="region of interest" description="Disordered" evidence="1">
    <location>
        <begin position="239"/>
        <end position="259"/>
    </location>
</feature>
<evidence type="ECO:0000313" key="3">
    <source>
        <dbReference type="EMBL" id="KPI83109.1"/>
    </source>
</evidence>
<sequence>MPSRETRVAETAPGITRDTAQVTASEAPLIVQTAPNAIHAPAYEAAENVTVENLDEPPAPTIDDVLRRLIFHEDRPIENLPNMVSPELKLIGRCVSFRVKQTINGITAPYYYTGLVAMVTDTTVTLMYVSRYTSVDFKLYQSREHRISDFISDAGYQALLQRGEMGICQQDGLQHGRAACPRNDVRSEAKSSSTGQVEEAETWDIVAAFLSRPNPAGSLAPALSLSLEPASKARAACTVEGRTGEPPNTQSAPTSSTRPPYFRNCAESLGILPFVTFLRANVHDVAFGRDPSSGFYALLTTPTKRLVDTQFLRMFVRRYLVHTSEHNNPSQVPIYLYLTALGGCPHLDRGLVNRLVREELPRLMHADCAIAKEKRKLRLREARLSAAIQEYRAPQGLFVNTGVLFLTQIPQHTFMCGCATLFLTVCFVVFLAIFFVSMEDRLIRLFVARLMSCFVPSIMVWAMTGTLTLLHSTSMRVPLRQNIEVLVARAALSVGSVVFATISISRISHSMSNERIYDHLYRQRHSSLCAFYDRHHCSGFYYSCDEGASNNSLCNSCAIHYPGTECFVAIWSRLQFATMPLLLLSVFILLCSANALMMLVKLCLLFRSLSEAATS</sequence>
<evidence type="ECO:0000313" key="4">
    <source>
        <dbReference type="Proteomes" id="UP000038009"/>
    </source>
</evidence>
<organism evidence="3 4">
    <name type="scientific">Leptomonas seymouri</name>
    <dbReference type="NCBI Taxonomy" id="5684"/>
    <lineage>
        <taxon>Eukaryota</taxon>
        <taxon>Discoba</taxon>
        <taxon>Euglenozoa</taxon>
        <taxon>Kinetoplastea</taxon>
        <taxon>Metakinetoplastina</taxon>
        <taxon>Trypanosomatida</taxon>
        <taxon>Trypanosomatidae</taxon>
        <taxon>Leishmaniinae</taxon>
        <taxon>Leptomonas</taxon>
    </lineage>
</organism>
<dbReference type="OrthoDB" id="265961at2759"/>
<feature type="transmembrane region" description="Helical" evidence="2">
    <location>
        <begin position="412"/>
        <end position="435"/>
    </location>
</feature>
<protein>
    <submittedName>
        <fullName evidence="3">Uncharacterized protein</fullName>
    </submittedName>
</protein>
<name>A0A0N0P2M1_LEPSE</name>
<dbReference type="OMA" id="NSCAIHY"/>
<feature type="transmembrane region" description="Helical" evidence="2">
    <location>
        <begin position="581"/>
        <end position="600"/>
    </location>
</feature>